<keyword evidence="1" id="KW-0046">Antibiotic resistance</keyword>
<protein>
    <recommendedName>
        <fullName evidence="2">N-acetyltransferase domain-containing protein</fullName>
    </recommendedName>
</protein>
<sequence length="249" mass="27180">MTDRRLRVRGDAGVLAGEVRPGEPWAGAAARIAMPLGVLPVADDLSGDVLEFVVDDSLRADLRAMTRGDLPILARWLAAPHVRRWWHADGPPTPERVTATYGPRVDGHTPLRMWVVEVNGRSVGFVQDYRLHDVPDFALLTPNPDAIGLDYAVGEPEWAGRGLGARILWSWMVGATRRFPDAEEFFAAPDHRNAASLRVLEKVGFEQGTWFDEPGRDGSVATVVGCTLDVRRVLGGTQRREPAPAPGGP</sequence>
<gene>
    <name evidence="3" type="ORF">GCM10011376_30810</name>
</gene>
<evidence type="ECO:0000313" key="3">
    <source>
        <dbReference type="EMBL" id="GHE18471.1"/>
    </source>
</evidence>
<keyword evidence="4" id="KW-1185">Reference proteome</keyword>
<proteinExistence type="predicted"/>
<dbReference type="Pfam" id="PF13523">
    <property type="entry name" value="Acetyltransf_8"/>
    <property type="match status" value="1"/>
</dbReference>
<feature type="domain" description="N-acetyltransferase" evidence="2">
    <location>
        <begin position="60"/>
        <end position="229"/>
    </location>
</feature>
<dbReference type="SUPFAM" id="SSF55729">
    <property type="entry name" value="Acyl-CoA N-acyltransferases (Nat)"/>
    <property type="match status" value="1"/>
</dbReference>
<dbReference type="InterPro" id="IPR000182">
    <property type="entry name" value="GNAT_dom"/>
</dbReference>
<evidence type="ECO:0000259" key="2">
    <source>
        <dbReference type="PROSITE" id="PS51186"/>
    </source>
</evidence>
<evidence type="ECO:0000313" key="4">
    <source>
        <dbReference type="Proteomes" id="UP000597341"/>
    </source>
</evidence>
<dbReference type="Gene3D" id="3.40.630.30">
    <property type="match status" value="1"/>
</dbReference>
<name>A0ABQ3HMJ2_9ACTN</name>
<dbReference type="PROSITE" id="PS51186">
    <property type="entry name" value="GNAT"/>
    <property type="match status" value="1"/>
</dbReference>
<comment type="caution">
    <text evidence="3">The sequence shown here is derived from an EMBL/GenBank/DDBJ whole genome shotgun (WGS) entry which is preliminary data.</text>
</comment>
<dbReference type="InterPro" id="IPR016181">
    <property type="entry name" value="Acyl_CoA_acyltransferase"/>
</dbReference>
<reference evidence="4" key="1">
    <citation type="journal article" date="2019" name="Int. J. Syst. Evol. Microbiol.">
        <title>The Global Catalogue of Microorganisms (GCM) 10K type strain sequencing project: providing services to taxonomists for standard genome sequencing and annotation.</title>
        <authorList>
            <consortium name="The Broad Institute Genomics Platform"/>
            <consortium name="The Broad Institute Genome Sequencing Center for Infectious Disease"/>
            <person name="Wu L."/>
            <person name="Ma J."/>
        </authorList>
    </citation>
    <scope>NUCLEOTIDE SEQUENCE [LARGE SCALE GENOMIC DNA]</scope>
    <source>
        <strain evidence="4">CGMCC 1.12791</strain>
    </source>
</reference>
<dbReference type="PANTHER" id="PTHR31438:SF1">
    <property type="entry name" value="LYSINE N-ACYLTRANSFERASE C17G9.06C-RELATED"/>
    <property type="match status" value="1"/>
</dbReference>
<dbReference type="EMBL" id="BNAD01000010">
    <property type="protein sequence ID" value="GHE18471.1"/>
    <property type="molecule type" value="Genomic_DNA"/>
</dbReference>
<evidence type="ECO:0000256" key="1">
    <source>
        <dbReference type="ARBA" id="ARBA00023251"/>
    </source>
</evidence>
<dbReference type="RefSeq" id="WP_191280369.1">
    <property type="nucleotide sequence ID" value="NZ_BNAD01000010.1"/>
</dbReference>
<organism evidence="3 4">
    <name type="scientific">Nocardioides flavus</name>
    <name type="common">ex Wang et al. 2016</name>
    <dbReference type="NCBI Taxonomy" id="2058780"/>
    <lineage>
        <taxon>Bacteria</taxon>
        <taxon>Bacillati</taxon>
        <taxon>Actinomycetota</taxon>
        <taxon>Actinomycetes</taxon>
        <taxon>Propionibacteriales</taxon>
        <taxon>Nocardioidaceae</taxon>
        <taxon>Nocardioides</taxon>
    </lineage>
</organism>
<dbReference type="Proteomes" id="UP000597341">
    <property type="component" value="Unassembled WGS sequence"/>
</dbReference>
<dbReference type="PANTHER" id="PTHR31438">
    <property type="entry name" value="LYSINE N-ACYLTRANSFERASE C17G9.06C-RELATED"/>
    <property type="match status" value="1"/>
</dbReference>
<accession>A0ABQ3HMJ2</accession>